<dbReference type="Proteomes" id="UP000799640">
    <property type="component" value="Unassembled WGS sequence"/>
</dbReference>
<dbReference type="EMBL" id="ML996716">
    <property type="protein sequence ID" value="KAF2395492.1"/>
    <property type="molecule type" value="Genomic_DNA"/>
</dbReference>
<evidence type="ECO:0000256" key="1">
    <source>
        <dbReference type="SAM" id="MobiDB-lite"/>
    </source>
</evidence>
<dbReference type="AlphaFoldDB" id="A0A6G1HHM9"/>
<organism evidence="2 3">
    <name type="scientific">Trichodelitschia bisporula</name>
    <dbReference type="NCBI Taxonomy" id="703511"/>
    <lineage>
        <taxon>Eukaryota</taxon>
        <taxon>Fungi</taxon>
        <taxon>Dikarya</taxon>
        <taxon>Ascomycota</taxon>
        <taxon>Pezizomycotina</taxon>
        <taxon>Dothideomycetes</taxon>
        <taxon>Dothideomycetes incertae sedis</taxon>
        <taxon>Phaeotrichales</taxon>
        <taxon>Phaeotrichaceae</taxon>
        <taxon>Trichodelitschia</taxon>
    </lineage>
</organism>
<evidence type="ECO:0000313" key="3">
    <source>
        <dbReference type="Proteomes" id="UP000799640"/>
    </source>
</evidence>
<accession>A0A6G1HHM9</accession>
<evidence type="ECO:0008006" key="4">
    <source>
        <dbReference type="Google" id="ProtNLM"/>
    </source>
</evidence>
<gene>
    <name evidence="2" type="ORF">EJ06DRAFT_552294</name>
</gene>
<sequence length="350" mass="39269">MSTPGLQPGLPPLVPDASDATNTPYAEADRHGAQEHIYLELAHLNWTTDISFPLLADAHRRQWCLIGSLGGHPHSSCIIDAAIHVWPSLSPLQMTNFSMSQSPGLCTHSSYFARFFSGQHPQQIRPHTLLPNLNVPTFVAVGHATPFKYVAEYVRTGRFPFLWTAQDGWDFELYTDILETANLFGVNKLCDWIRAERYRELVTYRMIVTAPAMGEAVPQYELGPHDWAEVRTEWIPMPTRRCARDIESHTSAQHCTMECTVRELATGPIFRPMPTSKTTVIIHRYQINYDGLFERRDQDNDGTGSADMSDADANPSRTNSADVDPGHTENHAAFNSGAELRDGIHWRVSG</sequence>
<proteinExistence type="predicted"/>
<reference evidence="2" key="1">
    <citation type="journal article" date="2020" name="Stud. Mycol.">
        <title>101 Dothideomycetes genomes: a test case for predicting lifestyles and emergence of pathogens.</title>
        <authorList>
            <person name="Haridas S."/>
            <person name="Albert R."/>
            <person name="Binder M."/>
            <person name="Bloem J."/>
            <person name="Labutti K."/>
            <person name="Salamov A."/>
            <person name="Andreopoulos B."/>
            <person name="Baker S."/>
            <person name="Barry K."/>
            <person name="Bills G."/>
            <person name="Bluhm B."/>
            <person name="Cannon C."/>
            <person name="Castanera R."/>
            <person name="Culley D."/>
            <person name="Daum C."/>
            <person name="Ezra D."/>
            <person name="Gonzalez J."/>
            <person name="Henrissat B."/>
            <person name="Kuo A."/>
            <person name="Liang C."/>
            <person name="Lipzen A."/>
            <person name="Lutzoni F."/>
            <person name="Magnuson J."/>
            <person name="Mondo S."/>
            <person name="Nolan M."/>
            <person name="Ohm R."/>
            <person name="Pangilinan J."/>
            <person name="Park H.-J."/>
            <person name="Ramirez L."/>
            <person name="Alfaro M."/>
            <person name="Sun H."/>
            <person name="Tritt A."/>
            <person name="Yoshinaga Y."/>
            <person name="Zwiers L.-H."/>
            <person name="Turgeon B."/>
            <person name="Goodwin S."/>
            <person name="Spatafora J."/>
            <person name="Crous P."/>
            <person name="Grigoriev I."/>
        </authorList>
    </citation>
    <scope>NUCLEOTIDE SEQUENCE</scope>
    <source>
        <strain evidence="2">CBS 262.69</strain>
    </source>
</reference>
<keyword evidence="3" id="KW-1185">Reference proteome</keyword>
<feature type="region of interest" description="Disordered" evidence="1">
    <location>
        <begin position="295"/>
        <end position="339"/>
    </location>
</feature>
<feature type="region of interest" description="Disordered" evidence="1">
    <location>
        <begin position="1"/>
        <end position="24"/>
    </location>
</feature>
<protein>
    <recommendedName>
        <fullName evidence="4">BTB domain-containing protein</fullName>
    </recommendedName>
</protein>
<name>A0A6G1HHM9_9PEZI</name>
<dbReference type="OrthoDB" id="2414723at2759"/>
<evidence type="ECO:0000313" key="2">
    <source>
        <dbReference type="EMBL" id="KAF2395492.1"/>
    </source>
</evidence>